<evidence type="ECO:0000313" key="2">
    <source>
        <dbReference type="EMBL" id="AFH64395.2"/>
    </source>
</evidence>
<gene>
    <name evidence="2" type="ORF">B2K_27505</name>
</gene>
<dbReference type="AlphaFoldDB" id="I0BPU8"/>
<proteinExistence type="predicted"/>
<reference evidence="2 3" key="1">
    <citation type="submission" date="2013-06" db="EMBL/GenBank/DDBJ databases">
        <title>Complete genome sequence of Paenibacillus mucilaginosus K02.</title>
        <authorList>
            <person name="Xiao B."/>
            <person name="Sun L."/>
            <person name="Xiao L."/>
            <person name="Lian B."/>
        </authorList>
    </citation>
    <scope>NUCLEOTIDE SEQUENCE [LARGE SCALE GENOMIC DNA]</scope>
    <source>
        <strain evidence="2 3">K02</strain>
    </source>
</reference>
<dbReference type="EMBL" id="CP003422">
    <property type="protein sequence ID" value="AFH64395.2"/>
    <property type="molecule type" value="Genomic_DNA"/>
</dbReference>
<evidence type="ECO:0000256" key="1">
    <source>
        <dbReference type="SAM" id="MobiDB-lite"/>
    </source>
</evidence>
<sequence length="98" mass="10852">MVLYLIISHHFPKNRGTQMPYSLFSLAFCGLHRAIAHLSSFISMVMLPKAEIAHLSSSISETQQPQGKNRPNRLPDAWQRLGKGKAKGQKANPAQQAA</sequence>
<evidence type="ECO:0000313" key="3">
    <source>
        <dbReference type="Proteomes" id="UP000007392"/>
    </source>
</evidence>
<dbReference type="KEGG" id="pmw:B2K_27505"/>
<dbReference type="HOGENOM" id="CLU_2331099_0_0_9"/>
<accession>I0BPU8</accession>
<name>I0BPU8_9BACL</name>
<feature type="compositionally biased region" description="Polar residues" evidence="1">
    <location>
        <begin position="56"/>
        <end position="69"/>
    </location>
</feature>
<protein>
    <submittedName>
        <fullName evidence="2">Uncharacterized protein</fullName>
    </submittedName>
</protein>
<dbReference type="RefSeq" id="WP_016362876.1">
    <property type="nucleotide sequence ID" value="NC_017672.3"/>
</dbReference>
<organism evidence="2 3">
    <name type="scientific">Paenibacillus mucilaginosus K02</name>
    <dbReference type="NCBI Taxonomy" id="997761"/>
    <lineage>
        <taxon>Bacteria</taxon>
        <taxon>Bacillati</taxon>
        <taxon>Bacillota</taxon>
        <taxon>Bacilli</taxon>
        <taxon>Bacillales</taxon>
        <taxon>Paenibacillaceae</taxon>
        <taxon>Paenibacillus</taxon>
    </lineage>
</organism>
<feature type="region of interest" description="Disordered" evidence="1">
    <location>
        <begin position="56"/>
        <end position="98"/>
    </location>
</feature>
<dbReference type="Proteomes" id="UP000007392">
    <property type="component" value="Chromosome"/>
</dbReference>